<evidence type="ECO:0000256" key="3">
    <source>
        <dbReference type="ARBA" id="ARBA00013081"/>
    </source>
</evidence>
<keyword evidence="6" id="KW-0460">Magnesium</keyword>
<dbReference type="AlphaFoldDB" id="A0A0D3ANS0"/>
<dbReference type="Gene3D" id="3.60.40.10">
    <property type="entry name" value="PPM-type phosphatase domain"/>
    <property type="match status" value="1"/>
</dbReference>
<dbReference type="InterPro" id="IPR001932">
    <property type="entry name" value="PPM-type_phosphatase-like_dom"/>
</dbReference>
<evidence type="ECO:0000256" key="9">
    <source>
        <dbReference type="RuleBase" id="RU003465"/>
    </source>
</evidence>
<name>A0A0D3ANS0_BRAOL</name>
<dbReference type="STRING" id="109376.A0A0D3ANS0"/>
<dbReference type="InterPro" id="IPR036457">
    <property type="entry name" value="PPM-type-like_dom_sf"/>
</dbReference>
<dbReference type="GO" id="GO:0004722">
    <property type="term" value="F:protein serine/threonine phosphatase activity"/>
    <property type="evidence" value="ECO:0007669"/>
    <property type="project" value="UniProtKB-EC"/>
</dbReference>
<keyword evidence="4" id="KW-0479">Metal-binding</keyword>
<comment type="cofactor">
    <cofactor evidence="1">
        <name>Mn(2+)</name>
        <dbReference type="ChEBI" id="CHEBI:29035"/>
    </cofactor>
</comment>
<evidence type="ECO:0000256" key="2">
    <source>
        <dbReference type="ARBA" id="ARBA00001946"/>
    </source>
</evidence>
<keyword evidence="8" id="KW-0464">Manganese</keyword>
<dbReference type="EC" id="3.1.3.16" evidence="3"/>
<organism evidence="12 13">
    <name type="scientific">Brassica oleracea var. oleracea</name>
    <dbReference type="NCBI Taxonomy" id="109376"/>
    <lineage>
        <taxon>Eukaryota</taxon>
        <taxon>Viridiplantae</taxon>
        <taxon>Streptophyta</taxon>
        <taxon>Embryophyta</taxon>
        <taxon>Tracheophyta</taxon>
        <taxon>Spermatophyta</taxon>
        <taxon>Magnoliopsida</taxon>
        <taxon>eudicotyledons</taxon>
        <taxon>Gunneridae</taxon>
        <taxon>Pentapetalae</taxon>
        <taxon>rosids</taxon>
        <taxon>malvids</taxon>
        <taxon>Brassicales</taxon>
        <taxon>Brassicaceae</taxon>
        <taxon>Brassiceae</taxon>
        <taxon>Brassica</taxon>
    </lineage>
</organism>
<dbReference type="PROSITE" id="PS01032">
    <property type="entry name" value="PPM_1"/>
    <property type="match status" value="1"/>
</dbReference>
<evidence type="ECO:0000259" key="11">
    <source>
        <dbReference type="PROSITE" id="PS51746"/>
    </source>
</evidence>
<dbReference type="SUPFAM" id="SSF81606">
    <property type="entry name" value="PP2C-like"/>
    <property type="match status" value="1"/>
</dbReference>
<evidence type="ECO:0000256" key="10">
    <source>
        <dbReference type="SAM" id="MobiDB-lite"/>
    </source>
</evidence>
<evidence type="ECO:0000256" key="1">
    <source>
        <dbReference type="ARBA" id="ARBA00001936"/>
    </source>
</evidence>
<feature type="domain" description="PPM-type phosphatase" evidence="11">
    <location>
        <begin position="98"/>
        <end position="427"/>
    </location>
</feature>
<dbReference type="EnsemblPlants" id="Bo2g056250.1">
    <property type="protein sequence ID" value="Bo2g056250.1"/>
    <property type="gene ID" value="Bo2g056250"/>
</dbReference>
<sequence length="432" mass="47804">TLPLTFSAPHFVAVAHSFTIYVYTLISTGEEEEQTATLSSAMETRLSTPFSVPKLPSLKRKRPPQIEIPNILQEIQSDDLRFRDSAHQNDAVCSGGNGFGVVSRKGKKKFMEDSHRVAPCSVGSSDTSFFGVYDGHGGCKAADFVAENLHKNVLEMLKDCKEKEEAFKAAYLRTDRDFLEEGVVSGACCVTALIQNQEMIVSNLGDCRAVLCRGGVAEALTTDHRAGRDDERKRIENQGGYLEFHRGAWRVHGILAISRSIGDAHLKKWVVAEPETRILDLEQDMEFLVLASDGLWDVVSNQEAVDTVLSVLAQRKTPRETEDEGLFKGLVNVSPSSKLRRVSLVKQRKELLPAQSPKCAKPYHSENESPSYHEMGSPPSKARKITALKRIKMKAESSWAKAASKELVNLAVSRGSMDDITVVIVDLNHYKC</sequence>
<reference evidence="12 13" key="1">
    <citation type="journal article" date="2014" name="Genome Biol.">
        <title>Transcriptome and methylome profiling reveals relics of genome dominance in the mesopolyploid Brassica oleracea.</title>
        <authorList>
            <person name="Parkin I.A."/>
            <person name="Koh C."/>
            <person name="Tang H."/>
            <person name="Robinson S.J."/>
            <person name="Kagale S."/>
            <person name="Clarke W.E."/>
            <person name="Town C.D."/>
            <person name="Nixon J."/>
            <person name="Krishnakumar V."/>
            <person name="Bidwell S.L."/>
            <person name="Denoeud F."/>
            <person name="Belcram H."/>
            <person name="Links M.G."/>
            <person name="Just J."/>
            <person name="Clarke C."/>
            <person name="Bender T."/>
            <person name="Huebert T."/>
            <person name="Mason A.S."/>
            <person name="Pires J.C."/>
            <person name="Barker G."/>
            <person name="Moore J."/>
            <person name="Walley P.G."/>
            <person name="Manoli S."/>
            <person name="Batley J."/>
            <person name="Edwards D."/>
            <person name="Nelson M.N."/>
            <person name="Wang X."/>
            <person name="Paterson A.H."/>
            <person name="King G."/>
            <person name="Bancroft I."/>
            <person name="Chalhoub B."/>
            <person name="Sharpe A.G."/>
        </authorList>
    </citation>
    <scope>NUCLEOTIDE SEQUENCE</scope>
    <source>
        <strain evidence="12 13">cv. TO1000</strain>
    </source>
</reference>
<reference evidence="12" key="2">
    <citation type="submission" date="2015-03" db="UniProtKB">
        <authorList>
            <consortium name="EnsemblPlants"/>
        </authorList>
    </citation>
    <scope>IDENTIFICATION</scope>
</reference>
<dbReference type="Proteomes" id="UP000032141">
    <property type="component" value="Chromosome C2"/>
</dbReference>
<dbReference type="SMART" id="SM00332">
    <property type="entry name" value="PP2Cc"/>
    <property type="match status" value="1"/>
</dbReference>
<dbReference type="OMA" id="YGCVNVS"/>
<evidence type="ECO:0000256" key="7">
    <source>
        <dbReference type="ARBA" id="ARBA00022912"/>
    </source>
</evidence>
<keyword evidence="7 9" id="KW-0904">Protein phosphatase</keyword>
<proteinExistence type="inferred from homology"/>
<keyword evidence="5 9" id="KW-0378">Hydrolase</keyword>
<evidence type="ECO:0000313" key="13">
    <source>
        <dbReference type="Proteomes" id="UP000032141"/>
    </source>
</evidence>
<evidence type="ECO:0000256" key="5">
    <source>
        <dbReference type="ARBA" id="ARBA00022801"/>
    </source>
</evidence>
<dbReference type="Pfam" id="PF00481">
    <property type="entry name" value="PP2C"/>
    <property type="match status" value="1"/>
</dbReference>
<evidence type="ECO:0000256" key="4">
    <source>
        <dbReference type="ARBA" id="ARBA00022723"/>
    </source>
</evidence>
<dbReference type="CDD" id="cd00143">
    <property type="entry name" value="PP2Cc"/>
    <property type="match status" value="1"/>
</dbReference>
<feature type="region of interest" description="Disordered" evidence="10">
    <location>
        <begin position="355"/>
        <end position="380"/>
    </location>
</feature>
<evidence type="ECO:0000313" key="12">
    <source>
        <dbReference type="EnsemblPlants" id="Bo2g056250.1"/>
    </source>
</evidence>
<dbReference type="eggNOG" id="KOG0698">
    <property type="taxonomic scope" value="Eukaryota"/>
</dbReference>
<dbReference type="HOGENOM" id="CLU_013173_5_1_1"/>
<dbReference type="PANTHER" id="PTHR47992">
    <property type="entry name" value="PROTEIN PHOSPHATASE"/>
    <property type="match status" value="1"/>
</dbReference>
<comment type="cofactor">
    <cofactor evidence="2">
        <name>Mg(2+)</name>
        <dbReference type="ChEBI" id="CHEBI:18420"/>
    </cofactor>
</comment>
<dbReference type="InterPro" id="IPR015655">
    <property type="entry name" value="PP2C"/>
</dbReference>
<dbReference type="PROSITE" id="PS51746">
    <property type="entry name" value="PPM_2"/>
    <property type="match status" value="1"/>
</dbReference>
<evidence type="ECO:0000256" key="6">
    <source>
        <dbReference type="ARBA" id="ARBA00022842"/>
    </source>
</evidence>
<accession>A0A0D3ANS0</accession>
<dbReference type="InterPro" id="IPR000222">
    <property type="entry name" value="PP2C_BS"/>
</dbReference>
<dbReference type="Gramene" id="Bo2g056250.1">
    <property type="protein sequence ID" value="Bo2g056250.1"/>
    <property type="gene ID" value="Bo2g056250"/>
</dbReference>
<evidence type="ECO:0000256" key="8">
    <source>
        <dbReference type="ARBA" id="ARBA00023211"/>
    </source>
</evidence>
<protein>
    <recommendedName>
        <fullName evidence="3">protein-serine/threonine phosphatase</fullName>
        <ecNumber evidence="3">3.1.3.16</ecNumber>
    </recommendedName>
</protein>
<comment type="similarity">
    <text evidence="9">Belongs to the PP2C family.</text>
</comment>
<keyword evidence="13" id="KW-1185">Reference proteome</keyword>
<dbReference type="GO" id="GO:0046872">
    <property type="term" value="F:metal ion binding"/>
    <property type="evidence" value="ECO:0007669"/>
    <property type="project" value="UniProtKB-KW"/>
</dbReference>